<keyword evidence="2" id="KW-1185">Reference proteome</keyword>
<dbReference type="EMBL" id="FN594968">
    <property type="protein sequence ID" value="CBI18202.3"/>
    <property type="molecule type" value="Genomic_DNA"/>
</dbReference>
<dbReference type="Proteomes" id="UP000009183">
    <property type="component" value="Chromosome 18"/>
</dbReference>
<dbReference type="PaxDb" id="29760-VIT_18s0072g00650.t01"/>
<name>D7SRC1_VITVI</name>
<proteinExistence type="predicted"/>
<dbReference type="AlphaFoldDB" id="D7SRC1"/>
<evidence type="ECO:0000313" key="1">
    <source>
        <dbReference type="EMBL" id="CBI18202.3"/>
    </source>
</evidence>
<dbReference type="InParanoid" id="D7SRC1"/>
<organism evidence="1 2">
    <name type="scientific">Vitis vinifera</name>
    <name type="common">Grape</name>
    <dbReference type="NCBI Taxonomy" id="29760"/>
    <lineage>
        <taxon>Eukaryota</taxon>
        <taxon>Viridiplantae</taxon>
        <taxon>Streptophyta</taxon>
        <taxon>Embryophyta</taxon>
        <taxon>Tracheophyta</taxon>
        <taxon>Spermatophyta</taxon>
        <taxon>Magnoliopsida</taxon>
        <taxon>eudicotyledons</taxon>
        <taxon>Gunneridae</taxon>
        <taxon>Pentapetalae</taxon>
        <taxon>rosids</taxon>
        <taxon>Vitales</taxon>
        <taxon>Vitaceae</taxon>
        <taxon>Viteae</taxon>
        <taxon>Vitis</taxon>
    </lineage>
</organism>
<protein>
    <submittedName>
        <fullName evidence="1">Uncharacterized protein</fullName>
    </submittedName>
</protein>
<dbReference type="HOGENOM" id="CLU_2927312_0_0_1"/>
<evidence type="ECO:0000313" key="2">
    <source>
        <dbReference type="Proteomes" id="UP000009183"/>
    </source>
</evidence>
<reference evidence="2" key="1">
    <citation type="journal article" date="2007" name="Nature">
        <title>The grapevine genome sequence suggests ancestral hexaploidization in major angiosperm phyla.</title>
        <authorList>
            <consortium name="The French-Italian Public Consortium for Grapevine Genome Characterization."/>
            <person name="Jaillon O."/>
            <person name="Aury J.-M."/>
            <person name="Noel B."/>
            <person name="Policriti A."/>
            <person name="Clepet C."/>
            <person name="Casagrande A."/>
            <person name="Choisne N."/>
            <person name="Aubourg S."/>
            <person name="Vitulo N."/>
            <person name="Jubin C."/>
            <person name="Vezzi A."/>
            <person name="Legeai F."/>
            <person name="Hugueney P."/>
            <person name="Dasilva C."/>
            <person name="Horner D."/>
            <person name="Mica E."/>
            <person name="Jublot D."/>
            <person name="Poulain J."/>
            <person name="Bruyere C."/>
            <person name="Billault A."/>
            <person name="Segurens B."/>
            <person name="Gouyvenoux M."/>
            <person name="Ugarte E."/>
            <person name="Cattonaro F."/>
            <person name="Anthouard V."/>
            <person name="Vico V."/>
            <person name="Del Fabbro C."/>
            <person name="Alaux M."/>
            <person name="Di Gaspero G."/>
            <person name="Dumas V."/>
            <person name="Felice N."/>
            <person name="Paillard S."/>
            <person name="Juman I."/>
            <person name="Moroldo M."/>
            <person name="Scalabrin S."/>
            <person name="Canaguier A."/>
            <person name="Le Clainche I."/>
            <person name="Malacrida G."/>
            <person name="Durand E."/>
            <person name="Pesole G."/>
            <person name="Laucou V."/>
            <person name="Chatelet P."/>
            <person name="Merdinoglu D."/>
            <person name="Delledonne M."/>
            <person name="Pezzotti M."/>
            <person name="Lecharny A."/>
            <person name="Scarpelli C."/>
            <person name="Artiguenave F."/>
            <person name="Pe M.E."/>
            <person name="Valle G."/>
            <person name="Morgante M."/>
            <person name="Caboche M."/>
            <person name="Adam-Blondon A.-F."/>
            <person name="Weissenbach J."/>
            <person name="Quetier F."/>
            <person name="Wincker P."/>
        </authorList>
    </citation>
    <scope>NUCLEOTIDE SEQUENCE [LARGE SCALE GENOMIC DNA]</scope>
    <source>
        <strain evidence="2">cv. Pinot noir / PN40024</strain>
    </source>
</reference>
<sequence length="61" mass="6731">MIKTLVGFLQMENGCPRSLWGEGKLLLLKSNLNSAVWGWGEISDGKELEGFGCSLYLGKRV</sequence>
<gene>
    <name evidence="1" type="ordered locus">VIT_18s0072g00650</name>
</gene>
<accession>D7SRC1</accession>